<dbReference type="PANTHER" id="PTHR43278:SF4">
    <property type="entry name" value="NAD(P)H-DEPENDENT FMN-CONTAINING OXIDOREDUCTASE YWQN-RELATED"/>
    <property type="match status" value="1"/>
</dbReference>
<sequence>MKTSKQVLVIEGSPRKHGNTGLLSDEFIKGAEEAGHATEKIYLSEKNIGYCVDCEVCQTEGGGCAKKDDFQEIKDKIAACDVLVLVSPVYYYSVTAQLKTLIDRTYSALTEISGKECYLIIAGAGDQEKYFQTIIDTYHGFIGCFSDMKDKVIILGLGAQAKGA</sequence>
<feature type="domain" description="NADPH-dependent FMN reductase-like" evidence="3">
    <location>
        <begin position="7"/>
        <end position="126"/>
    </location>
</feature>
<evidence type="ECO:0000256" key="1">
    <source>
        <dbReference type="ARBA" id="ARBA00022630"/>
    </source>
</evidence>
<evidence type="ECO:0000256" key="2">
    <source>
        <dbReference type="ARBA" id="ARBA00022643"/>
    </source>
</evidence>
<accession>A0A916Q8U5</accession>
<evidence type="ECO:0000259" key="3">
    <source>
        <dbReference type="Pfam" id="PF03358"/>
    </source>
</evidence>
<organism evidence="4 5">
    <name type="scientific">Anaerostipes butyraticus</name>
    <dbReference type="NCBI Taxonomy" id="645466"/>
    <lineage>
        <taxon>Bacteria</taxon>
        <taxon>Bacillati</taxon>
        <taxon>Bacillota</taxon>
        <taxon>Clostridia</taxon>
        <taxon>Lachnospirales</taxon>
        <taxon>Lachnospiraceae</taxon>
        <taxon>Anaerostipes</taxon>
    </lineage>
</organism>
<keyword evidence="5" id="KW-1185">Reference proteome</keyword>
<dbReference type="SUPFAM" id="SSF52218">
    <property type="entry name" value="Flavoproteins"/>
    <property type="match status" value="1"/>
</dbReference>
<evidence type="ECO:0000313" key="5">
    <source>
        <dbReference type="Proteomes" id="UP000613208"/>
    </source>
</evidence>
<dbReference type="Pfam" id="PF03358">
    <property type="entry name" value="FMN_red"/>
    <property type="match status" value="1"/>
</dbReference>
<dbReference type="RefSeq" id="WP_243282557.1">
    <property type="nucleotide sequence ID" value="NZ_BLYI01000027.1"/>
</dbReference>
<dbReference type="AlphaFoldDB" id="A0A916Q8U5"/>
<evidence type="ECO:0000313" key="4">
    <source>
        <dbReference type="EMBL" id="GFO84990.1"/>
    </source>
</evidence>
<comment type="caution">
    <text evidence="4">The sequence shown here is derived from an EMBL/GenBank/DDBJ whole genome shotgun (WGS) entry which is preliminary data.</text>
</comment>
<dbReference type="InterPro" id="IPR029039">
    <property type="entry name" value="Flavoprotein-like_sf"/>
</dbReference>
<keyword evidence="2" id="KW-0288">FMN</keyword>
<dbReference type="GO" id="GO:0016491">
    <property type="term" value="F:oxidoreductase activity"/>
    <property type="evidence" value="ECO:0007669"/>
    <property type="project" value="InterPro"/>
</dbReference>
<gene>
    <name evidence="4" type="ORF">ANBU17_13370</name>
</gene>
<dbReference type="Gene3D" id="3.40.50.360">
    <property type="match status" value="1"/>
</dbReference>
<protein>
    <submittedName>
        <fullName evidence="4">Flavodoxin family protein</fullName>
    </submittedName>
</protein>
<dbReference type="PANTHER" id="PTHR43278">
    <property type="entry name" value="NAD(P)H-DEPENDENT FMN-CONTAINING OXIDOREDUCTASE YWQN-RELATED"/>
    <property type="match status" value="1"/>
</dbReference>
<name>A0A916Q8U5_9FIRM</name>
<reference evidence="4" key="1">
    <citation type="submission" date="2020-06" db="EMBL/GenBank/DDBJ databases">
        <title>Characterization of fructooligosaccharide metabolism and fructooligosaccharide-degrading enzymes in human commensal butyrate producers.</title>
        <authorList>
            <person name="Tanno H."/>
            <person name="Fujii T."/>
            <person name="Hirano K."/>
            <person name="Maeno S."/>
            <person name="Tonozuka T."/>
            <person name="Sakamoto M."/>
            <person name="Ohkuma M."/>
            <person name="Tochio T."/>
            <person name="Endo A."/>
        </authorList>
    </citation>
    <scope>NUCLEOTIDE SEQUENCE</scope>
    <source>
        <strain evidence="4">JCM 17466</strain>
    </source>
</reference>
<keyword evidence="1" id="KW-0285">Flavoprotein</keyword>
<proteinExistence type="predicted"/>
<dbReference type="InterPro" id="IPR051796">
    <property type="entry name" value="ISF_SsuE-like"/>
</dbReference>
<dbReference type="Proteomes" id="UP000613208">
    <property type="component" value="Unassembled WGS sequence"/>
</dbReference>
<dbReference type="InterPro" id="IPR005025">
    <property type="entry name" value="FMN_Rdtase-like_dom"/>
</dbReference>
<dbReference type="EMBL" id="BLYI01000027">
    <property type="protein sequence ID" value="GFO84990.1"/>
    <property type="molecule type" value="Genomic_DNA"/>
</dbReference>